<sequence>MAIPSKEIEKILFEQTVNTEEFVRFIGNFKFTNHGDFENINWLNTPGPIYTSYTDNCGTGQVEAMNNVGGDEDYHEVIFKQPLNEQELKEILTAASIDPYDAYYFDGNKNWTSKLIIDWWSKSHERITYILDCYQYELNLPDILDRPLYGPRIPIPENYKNWLDFYQSGLKEYLEWYMTKINTYPVTLNEFNFDWTRKNKLDNFLKSKNTHI</sequence>
<proteinExistence type="predicted"/>
<evidence type="ECO:0000313" key="1">
    <source>
        <dbReference type="EMBL" id="CAA9197698.1"/>
    </source>
</evidence>
<dbReference type="Proteomes" id="UP000479938">
    <property type="component" value="Unassembled WGS sequence"/>
</dbReference>
<name>A0A6J4GEQ3_9FLAO</name>
<reference evidence="1 2" key="1">
    <citation type="submission" date="2020-02" db="EMBL/GenBank/DDBJ databases">
        <authorList>
            <person name="Criscuolo A."/>
        </authorList>
    </citation>
    <scope>NUCLEOTIDE SEQUENCE [LARGE SCALE GENOMIC DNA]</scope>
    <source>
        <strain evidence="1">CIP105534</strain>
    </source>
</reference>
<organism evidence="1 2">
    <name type="scientific">Flavobacterium bizetiae</name>
    <dbReference type="NCBI Taxonomy" id="2704140"/>
    <lineage>
        <taxon>Bacteria</taxon>
        <taxon>Pseudomonadati</taxon>
        <taxon>Bacteroidota</taxon>
        <taxon>Flavobacteriia</taxon>
        <taxon>Flavobacteriales</taxon>
        <taxon>Flavobacteriaceae</taxon>
        <taxon>Flavobacterium</taxon>
    </lineage>
</organism>
<dbReference type="AlphaFoldDB" id="A0A6J4GEQ3"/>
<protein>
    <submittedName>
        <fullName evidence="1">Uncharacterized protein</fullName>
    </submittedName>
</protein>
<accession>A0A6J4GEQ3</accession>
<keyword evidence="2" id="KW-1185">Reference proteome</keyword>
<dbReference type="EMBL" id="CADCSU010000076">
    <property type="protein sequence ID" value="CAA9197698.1"/>
    <property type="molecule type" value="Genomic_DNA"/>
</dbReference>
<evidence type="ECO:0000313" key="2">
    <source>
        <dbReference type="Proteomes" id="UP000479938"/>
    </source>
</evidence>
<dbReference type="RefSeq" id="WP_173970416.1">
    <property type="nucleotide sequence ID" value="NZ_CADCSU010000076.1"/>
</dbReference>
<gene>
    <name evidence="1" type="ORF">FLA105534_01768</name>
</gene>